<evidence type="ECO:0000313" key="4">
    <source>
        <dbReference type="Proteomes" id="UP000662904"/>
    </source>
</evidence>
<proteinExistence type="predicted"/>
<dbReference type="EMBL" id="CP059066">
    <property type="protein sequence ID" value="QSQ09794.1"/>
    <property type="molecule type" value="Genomic_DNA"/>
</dbReference>
<sequence length="397" mass="45165">MENGKVIRFPSPKKKRIGRVIFIAVIIGIVVLTAFKAYHGSYKICMAEYGYIKPAVEGNGIIIRKEKVIKAPISGNVNFLVAENTRVRTGDVIAEITDPTCDLNKINQRIEEIDLEIKKLESEHNAKGLAGLKISEIEEKIQKRLEDIKTSIENGDLSSSIIYKREIESLLNREKDVRREFLEPLERLEKEKRVLLDKKEEACVSLKAPFSGIVSYKIDGFEEVYNTENLEELSEVDIKGLNSGIINTKTNQKKVGEPVFKIIDNFKWYLIAEVDPSYEDLLRAEKQGSVWIEFSEGDSVRSKIYKKLDNGRLIFEVIDHFDNLAFQRKAKFKIVKNMEFGIVIPVSAVVVENGEQGVIIKGQGGKQFKKIDILYSNAEQAVVEGLKRWEQVLITKK</sequence>
<feature type="domain" description="RND related barrel-sandwich hybrid" evidence="2">
    <location>
        <begin position="181"/>
        <end position="264"/>
    </location>
</feature>
<dbReference type="Pfam" id="PF26018">
    <property type="entry name" value="BSH_RND_rel"/>
    <property type="match status" value="1"/>
</dbReference>
<keyword evidence="1" id="KW-1133">Transmembrane helix</keyword>
<dbReference type="KEGG" id="kme:H0A61_02175"/>
<organism evidence="3 4">
    <name type="scientific">Koleobacter methoxysyntrophicus</name>
    <dbReference type="NCBI Taxonomy" id="2751313"/>
    <lineage>
        <taxon>Bacteria</taxon>
        <taxon>Bacillati</taxon>
        <taxon>Bacillota</taxon>
        <taxon>Clostridia</taxon>
        <taxon>Koleobacterales</taxon>
        <taxon>Koleobacteraceae</taxon>
        <taxon>Koleobacter</taxon>
    </lineage>
</organism>
<protein>
    <recommendedName>
        <fullName evidence="2">RND related barrel-sandwich hybrid domain-containing protein</fullName>
    </recommendedName>
</protein>
<accession>A0A8A0RPE6</accession>
<name>A0A8A0RPE6_9FIRM</name>
<keyword evidence="1" id="KW-0812">Transmembrane</keyword>
<keyword evidence="1" id="KW-0472">Membrane</keyword>
<gene>
    <name evidence="3" type="ORF">H0A61_02175</name>
</gene>
<dbReference type="InterPro" id="IPR058709">
    <property type="entry name" value="BSH_RND-rel"/>
</dbReference>
<reference evidence="3" key="1">
    <citation type="submission" date="2020-07" db="EMBL/GenBank/DDBJ databases">
        <title>Koleobacter methoxysyntrophicus gen. nov., sp. nov., a novel anaerobic bacterium isolated from deep subsurface oil field and proposal of Koleobacterales ord. nov. in the phylum Firmicutes.</title>
        <authorList>
            <person name="Sakamoto S."/>
            <person name="Tamaki H."/>
        </authorList>
    </citation>
    <scope>NUCLEOTIDE SEQUENCE</scope>
    <source>
        <strain evidence="3">NRmbB1</strain>
    </source>
</reference>
<dbReference type="AlphaFoldDB" id="A0A8A0RPE6"/>
<dbReference type="RefSeq" id="WP_206707130.1">
    <property type="nucleotide sequence ID" value="NZ_CP059066.1"/>
</dbReference>
<keyword evidence="4" id="KW-1185">Reference proteome</keyword>
<evidence type="ECO:0000313" key="3">
    <source>
        <dbReference type="EMBL" id="QSQ09794.1"/>
    </source>
</evidence>
<dbReference type="Proteomes" id="UP000662904">
    <property type="component" value="Chromosome"/>
</dbReference>
<evidence type="ECO:0000256" key="1">
    <source>
        <dbReference type="SAM" id="Phobius"/>
    </source>
</evidence>
<feature type="transmembrane region" description="Helical" evidence="1">
    <location>
        <begin position="20"/>
        <end position="38"/>
    </location>
</feature>
<evidence type="ECO:0000259" key="2">
    <source>
        <dbReference type="Pfam" id="PF26018"/>
    </source>
</evidence>